<dbReference type="KEGG" id="soa:G3M56_004300"/>
<accession>A0A6B3LCW4</accession>
<dbReference type="AlphaFoldDB" id="A0A6B3LCW4"/>
<protein>
    <submittedName>
        <fullName evidence="1">Uncharacterized protein</fullName>
    </submittedName>
</protein>
<dbReference type="Proteomes" id="UP000475117">
    <property type="component" value="Chromosome"/>
</dbReference>
<proteinExistence type="predicted"/>
<name>A0A6B3LCW4_9BACT</name>
<gene>
    <name evidence="1" type="ORF">G3M56_004300</name>
</gene>
<reference evidence="1 2" key="1">
    <citation type="submission" date="2020-12" db="EMBL/GenBank/DDBJ databases">
        <title>Sulforoseuscoccus oceanibium gen. nov., sp. nov., a representative of the phylum Verrucomicrobia with special cytoplasmic membrane, and proposal of Sulforoseuscoccusaceae fam. nov.</title>
        <authorList>
            <person name="Xi F."/>
        </authorList>
    </citation>
    <scope>NUCLEOTIDE SEQUENCE [LARGE SCALE GENOMIC DNA]</scope>
    <source>
        <strain evidence="1 2">T37</strain>
    </source>
</reference>
<organism evidence="1 2">
    <name type="scientific">Sulfuriroseicoccus oceanibius</name>
    <dbReference type="NCBI Taxonomy" id="2707525"/>
    <lineage>
        <taxon>Bacteria</taxon>
        <taxon>Pseudomonadati</taxon>
        <taxon>Verrucomicrobiota</taxon>
        <taxon>Verrucomicrobiia</taxon>
        <taxon>Verrucomicrobiales</taxon>
        <taxon>Verrucomicrobiaceae</taxon>
        <taxon>Sulfuriroseicoccus</taxon>
    </lineage>
</organism>
<dbReference type="EMBL" id="CP066776">
    <property type="protein sequence ID" value="QQL45811.1"/>
    <property type="molecule type" value="Genomic_DNA"/>
</dbReference>
<sequence>MADEMTRREWMKKAACSVAGVVALSSCGTLIYPERRGRTGGRIDPEVVIMDGLLCVLFVLPGVIAFAVDFATGAIYTNEYAGVKQHPVPGRSEEDYNRVVAEATGREIALSDQSLRVSTLEGVLTAEALEQEVRGDVLRPRLVKDDAGRILRCERSSV</sequence>
<evidence type="ECO:0000313" key="1">
    <source>
        <dbReference type="EMBL" id="QQL45811.1"/>
    </source>
</evidence>
<dbReference type="RefSeq" id="WP_164364486.1">
    <property type="nucleotide sequence ID" value="NZ_CP066776.1"/>
</dbReference>
<evidence type="ECO:0000313" key="2">
    <source>
        <dbReference type="Proteomes" id="UP000475117"/>
    </source>
</evidence>
<keyword evidence="2" id="KW-1185">Reference proteome</keyword>
<dbReference type="PROSITE" id="PS51257">
    <property type="entry name" value="PROKAR_LIPOPROTEIN"/>
    <property type="match status" value="1"/>
</dbReference>